<dbReference type="EC" id="5.6.2.3" evidence="1"/>
<comment type="similarity">
    <text evidence="1">Belongs to the helicase family.</text>
</comment>
<dbReference type="RefSeq" id="XP_050505297.1">
    <property type="nucleotide sequence ID" value="XM_050649340.1"/>
</dbReference>
<proteinExistence type="inferred from homology"/>
<comment type="cofactor">
    <cofactor evidence="1">
        <name>Mg(2+)</name>
        <dbReference type="ChEBI" id="CHEBI:18420"/>
    </cofactor>
</comment>
<dbReference type="GeneID" id="126883680"/>
<dbReference type="InterPro" id="IPR027417">
    <property type="entry name" value="P-loop_NTPase"/>
</dbReference>
<feature type="domain" description="DNA helicase Pif1-like 2B" evidence="4">
    <location>
        <begin position="1194"/>
        <end position="1239"/>
    </location>
</feature>
<dbReference type="PANTHER" id="PTHR10492:SF57">
    <property type="entry name" value="ATP-DEPENDENT DNA HELICASE"/>
    <property type="match status" value="1"/>
</dbReference>
<keyword evidence="1" id="KW-0067">ATP-binding</keyword>
<feature type="domain" description="DNA helicase Pif1-like DEAD-box helicase" evidence="2">
    <location>
        <begin position="892"/>
        <end position="1106"/>
    </location>
</feature>
<sequence>MNGKTRLPPLEAPPQEFLHYMTGETQESKHFLQNIRSYNSCFQMTSFGVTSTNTNRNKFEYVFSIQGQIYHKIGSLLPMPNEDYKFLQVYFIGNEEQEIDQRCTNFNGLSCEIIRNVQKILHRYNQLIYIFKTTLDRMISDDYKIVIRADKRPPGEHERRFNAPQIDEVAIVIVDNENTSRDIIVQRRGKGLQRIAETHRSYDALQYPLIFLHGEDGYHFNIKQVHPETGIETNKKVTSNEFYAYRLMIRDNETYNHILNTRRLFQQFLVDMYAKIEAERMLYIRLNQKKLRTEEYIHLRDAIMNDGNIDDIGTMVILPSSYTGSPRHMHEYTQDAMTYVRKYGRPDLFITFTCNSSWPDIKEQLKYGQTSMDRHDIIARVFRQKQKRFIEVITKYHIFGTVRCWMYTIEWQKRGLPHSHNLIWLHDKIYPTDIDKIIQAEFPNLQKDPELYNIVVKNMIHGPCGSLNFNAPCMSDGKCTKKYPKPYLDDTKTEEDGYPKYRRRSPKNGGFTAKIRIQGKDELEIDNQWVVPYNPLLSKMFQAHINVEYCNSVKSIKYICKYVNKGSDMAVFQIVQNSEQNNRNDEILMYQMGRYINSNEAAWRIFSFPIHERKPAVQHLAVHLENGQRVYFTRDSTRKIASEPPENTTLIAFFQLCQTDSFAKTLLYVDVPIYYTWDKTRKIFQRRKQGMPEEGHPKIMKADTIGRVYTVHPNNAECFYLRMLLHEIRGPTSFTDLRTINGYLCQTYREACQRLGLLENDNHWELTLQEATLIASAEQLRELFAIILTTCNPSNPKQLWDAFKRSMSDDILYQIRQTNPELTIEFNDDIFNETLIRLEDKCLAINNQALVELGMPAPQRNAFSVLNYEITKEKSYNVNELLEYIAHNKPLLNDNQKKVYDVIMDRIINNTGGIIYLDAPGGTGKTFLLNLILAEIRVKKHIALALASSGIAATLMEGGRTAHSALQLPLNIAEQQFPVCKISGKSGRGQCLKQAKVILWDECTMAHKKSLEAMDRTLQELRKNSEIMGGALLILSGDFRQTLPVIPKSTPADEINACLKKSHLWSQVQILQLTKNMRVELSKDETTAHFAKILLQIGEDTYPTNQTTGLIELNSDFCNIATTENDLIDKIYPNFVQNYTNVEWLFQRAILATKNNVVDDINFNILKKIPGEERIYKSMDTMVSSEESVNFPTEFLNSLQVPGMPLHCLRLKIGSPIILLRNLSSPKLCNGTRMIVKQLSNNIIEAELISGKNKGQTVFIPRIPLISSELPFQFKRLQFPIKLAFSFTINKAQGQTLKYCGINLKEPCFSHENLGDGVQKLQQAFQCRIATYRFRVKGDCIDPSQFMNDVKQKVSNVLSDYIRNHHSFKVSLELFRLYIIPVKEISEIKSFNTKNKVVTISSDLNEIYDDFKDAIMTKASEFEEAKSGWSLKNVMFLNLYINKYSPLTASSYIRLPCSIEKKGGTLNIQNQDSACFAWSINAAIFPHDGDPTKPESYPHYNTLLIFDGIEFPVKLGDIHKFEQLNNISVNVFGLETYFKDRKMVTEVVGPFYHTPSRQATHVNLLLTTDDNGNSLINNLIQTCAKPKDES</sequence>
<name>A0ABM5K535_DIAVI</name>
<dbReference type="EnsemblMetazoa" id="XM_050649340.1">
    <property type="protein sequence ID" value="XP_050505297.1"/>
    <property type="gene ID" value="LOC126883680"/>
</dbReference>
<keyword evidence="1" id="KW-0233">DNA recombination</keyword>
<comment type="catalytic activity">
    <reaction evidence="1">
        <text>ATP + H2O = ADP + phosphate + H(+)</text>
        <dbReference type="Rhea" id="RHEA:13065"/>
        <dbReference type="ChEBI" id="CHEBI:15377"/>
        <dbReference type="ChEBI" id="CHEBI:15378"/>
        <dbReference type="ChEBI" id="CHEBI:30616"/>
        <dbReference type="ChEBI" id="CHEBI:43474"/>
        <dbReference type="ChEBI" id="CHEBI:456216"/>
        <dbReference type="EC" id="5.6.2.3"/>
    </reaction>
</comment>
<keyword evidence="1" id="KW-0547">Nucleotide-binding</keyword>
<dbReference type="Proteomes" id="UP001652700">
    <property type="component" value="Unplaced"/>
</dbReference>
<dbReference type="SUPFAM" id="SSF52540">
    <property type="entry name" value="P-loop containing nucleoside triphosphate hydrolases"/>
    <property type="match status" value="2"/>
</dbReference>
<accession>A0ABM5K535</accession>
<organism evidence="5 6">
    <name type="scientific">Diabrotica virgifera virgifera</name>
    <name type="common">western corn rootworm</name>
    <dbReference type="NCBI Taxonomy" id="50390"/>
    <lineage>
        <taxon>Eukaryota</taxon>
        <taxon>Metazoa</taxon>
        <taxon>Ecdysozoa</taxon>
        <taxon>Arthropoda</taxon>
        <taxon>Hexapoda</taxon>
        <taxon>Insecta</taxon>
        <taxon>Pterygota</taxon>
        <taxon>Neoptera</taxon>
        <taxon>Endopterygota</taxon>
        <taxon>Coleoptera</taxon>
        <taxon>Polyphaga</taxon>
        <taxon>Cucujiformia</taxon>
        <taxon>Chrysomeloidea</taxon>
        <taxon>Chrysomelidae</taxon>
        <taxon>Galerucinae</taxon>
        <taxon>Diabroticina</taxon>
        <taxon>Diabroticites</taxon>
        <taxon>Diabrotica</taxon>
    </lineage>
</organism>
<evidence type="ECO:0000259" key="4">
    <source>
        <dbReference type="Pfam" id="PF21530"/>
    </source>
</evidence>
<evidence type="ECO:0000313" key="5">
    <source>
        <dbReference type="EnsemblMetazoa" id="XP_050505297.1"/>
    </source>
</evidence>
<keyword evidence="1" id="KW-0378">Hydrolase</keyword>
<dbReference type="Pfam" id="PF21530">
    <property type="entry name" value="Pif1_2B_dom"/>
    <property type="match status" value="1"/>
</dbReference>
<reference evidence="5" key="1">
    <citation type="submission" date="2025-05" db="UniProtKB">
        <authorList>
            <consortium name="EnsemblMetazoa"/>
        </authorList>
    </citation>
    <scope>IDENTIFICATION</scope>
</reference>
<feature type="domain" description="Helitron helicase-like" evidence="3">
    <location>
        <begin position="242"/>
        <end position="423"/>
    </location>
</feature>
<dbReference type="InterPro" id="IPR025476">
    <property type="entry name" value="Helitron_helicase-like"/>
</dbReference>
<dbReference type="InterPro" id="IPR010285">
    <property type="entry name" value="DNA_helicase_pif1-like_DEAD"/>
</dbReference>
<evidence type="ECO:0000259" key="2">
    <source>
        <dbReference type="Pfam" id="PF05970"/>
    </source>
</evidence>
<dbReference type="Pfam" id="PF14214">
    <property type="entry name" value="Helitron_like_N"/>
    <property type="match status" value="1"/>
</dbReference>
<evidence type="ECO:0000259" key="3">
    <source>
        <dbReference type="Pfam" id="PF14214"/>
    </source>
</evidence>
<evidence type="ECO:0000313" key="6">
    <source>
        <dbReference type="Proteomes" id="UP001652700"/>
    </source>
</evidence>
<dbReference type="Gene3D" id="3.40.50.300">
    <property type="entry name" value="P-loop containing nucleotide triphosphate hydrolases"/>
    <property type="match status" value="1"/>
</dbReference>
<dbReference type="Pfam" id="PF05970">
    <property type="entry name" value="PIF1"/>
    <property type="match status" value="1"/>
</dbReference>
<keyword evidence="1" id="KW-0227">DNA damage</keyword>
<protein>
    <recommendedName>
        <fullName evidence="1">ATP-dependent DNA helicase</fullName>
        <ecNumber evidence="1">5.6.2.3</ecNumber>
    </recommendedName>
</protein>
<dbReference type="InterPro" id="IPR049163">
    <property type="entry name" value="Pif1-like_2B_dom"/>
</dbReference>
<dbReference type="PANTHER" id="PTHR10492">
    <property type="match status" value="1"/>
</dbReference>
<keyword evidence="6" id="KW-1185">Reference proteome</keyword>
<evidence type="ECO:0000256" key="1">
    <source>
        <dbReference type="RuleBase" id="RU363044"/>
    </source>
</evidence>
<keyword evidence="1" id="KW-0234">DNA repair</keyword>
<keyword evidence="1" id="KW-0347">Helicase</keyword>